<accession>A0ABY1PDA4</accession>
<gene>
    <name evidence="5" type="ORF">SAMN06265367_106151</name>
</gene>
<evidence type="ECO:0000259" key="4">
    <source>
        <dbReference type="Pfam" id="PF22244"/>
    </source>
</evidence>
<evidence type="ECO:0000313" key="6">
    <source>
        <dbReference type="Proteomes" id="UP001157915"/>
    </source>
</evidence>
<evidence type="ECO:0000256" key="3">
    <source>
        <dbReference type="ARBA" id="ARBA00022801"/>
    </source>
</evidence>
<feature type="domain" description="4-O-methyl-glucuronoyl methylesterase-like" evidence="4">
    <location>
        <begin position="234"/>
        <end position="385"/>
    </location>
</feature>
<protein>
    <recommendedName>
        <fullName evidence="4">4-O-methyl-glucuronoyl methylesterase-like domain-containing protein</fullName>
    </recommendedName>
</protein>
<dbReference type="SUPFAM" id="SSF53474">
    <property type="entry name" value="alpha/beta-Hydrolases"/>
    <property type="match status" value="1"/>
</dbReference>
<evidence type="ECO:0000256" key="1">
    <source>
        <dbReference type="ARBA" id="ARBA00022487"/>
    </source>
</evidence>
<dbReference type="Gene3D" id="3.40.50.1820">
    <property type="entry name" value="alpha/beta hydrolase"/>
    <property type="match status" value="1"/>
</dbReference>
<dbReference type="Pfam" id="PF22244">
    <property type="entry name" value="GCE_fung"/>
    <property type="match status" value="1"/>
</dbReference>
<dbReference type="Proteomes" id="UP001157915">
    <property type="component" value="Unassembled WGS sequence"/>
</dbReference>
<organism evidence="5 6">
    <name type="scientific">Algoriphagus winogradskyi</name>
    <dbReference type="NCBI Taxonomy" id="237017"/>
    <lineage>
        <taxon>Bacteria</taxon>
        <taxon>Pseudomonadati</taxon>
        <taxon>Bacteroidota</taxon>
        <taxon>Cytophagia</taxon>
        <taxon>Cytophagales</taxon>
        <taxon>Cyclobacteriaceae</taxon>
        <taxon>Algoriphagus</taxon>
    </lineage>
</organism>
<proteinExistence type="predicted"/>
<evidence type="ECO:0000256" key="2">
    <source>
        <dbReference type="ARBA" id="ARBA00022729"/>
    </source>
</evidence>
<dbReference type="InterPro" id="IPR054579">
    <property type="entry name" value="GCE-like_dom"/>
</dbReference>
<sequence>MQRTALINISLAFSIFLYSNILAIAQTQEPPKLVAGFPVNYDEDAIPPYTLPEILTLENGKKVTNSEIWMHERRPELLNFIAELQYGKTPPAPKSIAFEVYDKESKALNGKAIRRQVRIYLTENSKEHPMDLLIYLPRNSNKKTPVFFTISFTANNLTVNDPEIRVGEMWNKSGEKVKADQPSAFRATNVEQFIDAGYGFATVYYGDIDPDFKDGFEYGIRKDFLKPGETEPQSDEWGTISAWSWGLSRAMDYFEKDEQIDASRIALMGVSRLGKTVLWTGIRDTRFKMIIASCSGEGGAAIARRDYGENIKHMSDSSRYGYQFAPNYHAYSTHVNDFPFDAHTLVAMIAPRPILLQTGNTDYWSDPKGEFIAAQEAIQVYELFGENGPKNHEMPAPGDISLLENKLGYYMHDGGHGTIPSDYPVFIQFMKKFFVISKPLEFRWTEERNCLNY</sequence>
<keyword evidence="3" id="KW-0378">Hydrolase</keyword>
<comment type="caution">
    <text evidence="5">The sequence shown here is derived from an EMBL/GenBank/DDBJ whole genome shotgun (WGS) entry which is preliminary data.</text>
</comment>
<keyword evidence="6" id="KW-1185">Reference proteome</keyword>
<name>A0ABY1PDA4_9BACT</name>
<keyword evidence="1" id="KW-0719">Serine esterase</keyword>
<dbReference type="EMBL" id="FXUA01000006">
    <property type="protein sequence ID" value="SMP29648.1"/>
    <property type="molecule type" value="Genomic_DNA"/>
</dbReference>
<dbReference type="InterPro" id="IPR029058">
    <property type="entry name" value="AB_hydrolase_fold"/>
</dbReference>
<evidence type="ECO:0000313" key="5">
    <source>
        <dbReference type="EMBL" id="SMP29648.1"/>
    </source>
</evidence>
<reference evidence="5 6" key="1">
    <citation type="submission" date="2017-05" db="EMBL/GenBank/DDBJ databases">
        <authorList>
            <person name="Varghese N."/>
            <person name="Submissions S."/>
        </authorList>
    </citation>
    <scope>NUCLEOTIDE SEQUENCE [LARGE SCALE GENOMIC DNA]</scope>
    <source>
        <strain evidence="5 6">DSM 15360</strain>
    </source>
</reference>
<dbReference type="RefSeq" id="WP_283413888.1">
    <property type="nucleotide sequence ID" value="NZ_FXUA01000006.1"/>
</dbReference>
<keyword evidence="2" id="KW-0732">Signal</keyword>